<accession>A0AAJ4XS61</accession>
<name>A0AAJ4XS61_9BASI</name>
<protein>
    <submittedName>
        <fullName evidence="2">Uncharacterized protein</fullName>
    </submittedName>
</protein>
<evidence type="ECO:0000313" key="3">
    <source>
        <dbReference type="Proteomes" id="UP001294444"/>
    </source>
</evidence>
<dbReference type="Proteomes" id="UP001294444">
    <property type="component" value="Unassembled WGS sequence"/>
</dbReference>
<reference evidence="2" key="1">
    <citation type="submission" date="2023-10" db="EMBL/GenBank/DDBJ databases">
        <authorList>
            <person name="Guldener U."/>
        </authorList>
    </citation>
    <scope>NUCLEOTIDE SEQUENCE</scope>
    <source>
        <strain evidence="2">Mp4</strain>
    </source>
</reference>
<organism evidence="2 3">
    <name type="scientific">Melanopsichium pennsylvanicum</name>
    <dbReference type="NCBI Taxonomy" id="63383"/>
    <lineage>
        <taxon>Eukaryota</taxon>
        <taxon>Fungi</taxon>
        <taxon>Dikarya</taxon>
        <taxon>Basidiomycota</taxon>
        <taxon>Ustilaginomycotina</taxon>
        <taxon>Ustilaginomycetes</taxon>
        <taxon>Ustilaginales</taxon>
        <taxon>Ustilaginaceae</taxon>
        <taxon>Melanopsichium</taxon>
    </lineage>
</organism>
<comment type="caution">
    <text evidence="2">The sequence shown here is derived from an EMBL/GenBank/DDBJ whole genome shotgun (WGS) entry which is preliminary data.</text>
</comment>
<proteinExistence type="predicted"/>
<evidence type="ECO:0000313" key="2">
    <source>
        <dbReference type="EMBL" id="SNX86901.1"/>
    </source>
</evidence>
<dbReference type="AlphaFoldDB" id="A0AAJ4XS61"/>
<feature type="region of interest" description="Disordered" evidence="1">
    <location>
        <begin position="58"/>
        <end position="96"/>
    </location>
</feature>
<dbReference type="EMBL" id="OAPG01000016">
    <property type="protein sequence ID" value="SNX86901.1"/>
    <property type="molecule type" value="Genomic_DNA"/>
</dbReference>
<sequence>MARRRMVLRKSGECCFQDSSHCPEDKHCQGREGMHCMSQDQGSAGTAASPQELLEVSGVPDTNQEGKNNINGGVHTTNAAENALQFPPLSQKDLAAPPQVSQKQRCKCCHQQGCNKLCQGCQHNVKPVESCYRAQNIKLDKTLLQGVLHQTR</sequence>
<feature type="compositionally biased region" description="Polar residues" evidence="1">
    <location>
        <begin position="60"/>
        <end position="80"/>
    </location>
</feature>
<gene>
    <name evidence="2" type="ORF">MEPE_05610</name>
</gene>
<evidence type="ECO:0000256" key="1">
    <source>
        <dbReference type="SAM" id="MobiDB-lite"/>
    </source>
</evidence>
<keyword evidence="3" id="KW-1185">Reference proteome</keyword>